<organism evidence="2 3">
    <name type="scientific">Saccharopolyspora hirsuta</name>
    <dbReference type="NCBI Taxonomy" id="1837"/>
    <lineage>
        <taxon>Bacteria</taxon>
        <taxon>Bacillati</taxon>
        <taxon>Actinomycetota</taxon>
        <taxon>Actinomycetes</taxon>
        <taxon>Pseudonocardiales</taxon>
        <taxon>Pseudonocardiaceae</taxon>
        <taxon>Saccharopolyspora</taxon>
    </lineage>
</organism>
<protein>
    <submittedName>
        <fullName evidence="2">GGDEF domain-containing protein</fullName>
    </submittedName>
</protein>
<dbReference type="AlphaFoldDB" id="A0A5M7C192"/>
<dbReference type="PANTHER" id="PTHR45138:SF9">
    <property type="entry name" value="DIGUANYLATE CYCLASE DGCM-RELATED"/>
    <property type="match status" value="1"/>
</dbReference>
<dbReference type="NCBIfam" id="TIGR00254">
    <property type="entry name" value="GGDEF"/>
    <property type="match status" value="1"/>
</dbReference>
<comment type="caution">
    <text evidence="2">The sequence shown here is derived from an EMBL/GenBank/DDBJ whole genome shotgun (WGS) entry which is preliminary data.</text>
</comment>
<dbReference type="Gene3D" id="1.25.40.10">
    <property type="entry name" value="Tetratricopeptide repeat domain"/>
    <property type="match status" value="1"/>
</dbReference>
<dbReference type="Pfam" id="PF00990">
    <property type="entry name" value="GGDEF"/>
    <property type="match status" value="1"/>
</dbReference>
<dbReference type="InterPro" id="IPR043128">
    <property type="entry name" value="Rev_trsase/Diguanyl_cyclase"/>
</dbReference>
<keyword evidence="3" id="KW-1185">Reference proteome</keyword>
<dbReference type="GO" id="GO:0005886">
    <property type="term" value="C:plasma membrane"/>
    <property type="evidence" value="ECO:0007669"/>
    <property type="project" value="TreeGrafter"/>
</dbReference>
<proteinExistence type="predicted"/>
<dbReference type="EMBL" id="VWPH01000004">
    <property type="protein sequence ID" value="KAA5835200.1"/>
    <property type="molecule type" value="Genomic_DNA"/>
</dbReference>
<accession>A0A5M7C192</accession>
<reference evidence="2 3" key="1">
    <citation type="submission" date="2019-09" db="EMBL/GenBank/DDBJ databases">
        <title>Draft genome sequence of the thermophilic Saccharopolyspora hirsuta VKM Ac-666T.</title>
        <authorList>
            <person name="Lobastova T.G."/>
            <person name="Fokina V."/>
            <person name="Bragin E.Y."/>
            <person name="Shtratnikova V.Y."/>
            <person name="Starodumova I.P."/>
            <person name="Tarlachkov S.V."/>
            <person name="Donova M.V."/>
        </authorList>
    </citation>
    <scope>NUCLEOTIDE SEQUENCE [LARGE SCALE GENOMIC DNA]</scope>
    <source>
        <strain evidence="2 3">VKM Ac-666</strain>
    </source>
</reference>
<dbReference type="GO" id="GO:0052621">
    <property type="term" value="F:diguanylate cyclase activity"/>
    <property type="evidence" value="ECO:0007669"/>
    <property type="project" value="TreeGrafter"/>
</dbReference>
<dbReference type="InterPro" id="IPR029787">
    <property type="entry name" value="Nucleotide_cyclase"/>
</dbReference>
<dbReference type="OrthoDB" id="23692at2"/>
<dbReference type="Gene3D" id="3.30.70.270">
    <property type="match status" value="1"/>
</dbReference>
<dbReference type="GO" id="GO:0043709">
    <property type="term" value="P:cell adhesion involved in single-species biofilm formation"/>
    <property type="evidence" value="ECO:0007669"/>
    <property type="project" value="TreeGrafter"/>
</dbReference>
<dbReference type="InterPro" id="IPR011990">
    <property type="entry name" value="TPR-like_helical_dom_sf"/>
</dbReference>
<dbReference type="SUPFAM" id="SSF48452">
    <property type="entry name" value="TPR-like"/>
    <property type="match status" value="1"/>
</dbReference>
<feature type="domain" description="GGDEF" evidence="1">
    <location>
        <begin position="347"/>
        <end position="478"/>
    </location>
</feature>
<dbReference type="InterPro" id="IPR000160">
    <property type="entry name" value="GGDEF_dom"/>
</dbReference>
<evidence type="ECO:0000259" key="1">
    <source>
        <dbReference type="PROSITE" id="PS50887"/>
    </source>
</evidence>
<name>A0A5M7C192_SACHI</name>
<evidence type="ECO:0000313" key="2">
    <source>
        <dbReference type="EMBL" id="KAA5835200.1"/>
    </source>
</evidence>
<dbReference type="GO" id="GO:1902201">
    <property type="term" value="P:negative regulation of bacterial-type flagellum-dependent cell motility"/>
    <property type="evidence" value="ECO:0007669"/>
    <property type="project" value="TreeGrafter"/>
</dbReference>
<dbReference type="SUPFAM" id="SSF55073">
    <property type="entry name" value="Nucleotide cyclase"/>
    <property type="match status" value="1"/>
</dbReference>
<gene>
    <name evidence="2" type="ORF">F1721_10460</name>
</gene>
<dbReference type="PROSITE" id="PS50887">
    <property type="entry name" value="GGDEF"/>
    <property type="match status" value="1"/>
</dbReference>
<dbReference type="PANTHER" id="PTHR45138">
    <property type="entry name" value="REGULATORY COMPONENTS OF SENSORY TRANSDUCTION SYSTEM"/>
    <property type="match status" value="1"/>
</dbReference>
<evidence type="ECO:0000313" key="3">
    <source>
        <dbReference type="Proteomes" id="UP000323946"/>
    </source>
</evidence>
<sequence>MRENDPLMAGLVPEPDRRVRMLLESGRPNAAGLAFKRLIANGADNVDGQWDPCVVLVHRAYLAWRLDRIPLALDLVAEGWTGLDVDRPQGGAAAQALGMLGDLLQAVGHHDAARELIAQSVQVARRCGDPGVLAHCLEREANCWQLQAMNADGTADECFRTALELFDEALSLASPGQVRDRVQAGSARALAALGNLAEAESRAVQALTAGEEVQDRYTSAIANWVLAEIRRHQGRLEEARTFACRAVETAEWIRDTRLRMRFSLALTTICRELEDAAGEVAALRSLVAASRTAMRALQVGLGQAVEQRRTAIQAQRQESAAQQDARRDPLTGLLNRRGVASAADQIAVRWLVVLDVDDFKEINDTAGHAAGDAVLRELAQLLRRECRSDDLVCRWAGDEFVVLLAEPGTDGPALAERIRAAVEAHDWTPQLGPRARPPTISVGVAAGPTDFGPLFADADRALYRAKRAGRNRIEVESDQPLPPAPT</sequence>
<dbReference type="Proteomes" id="UP000323946">
    <property type="component" value="Unassembled WGS sequence"/>
</dbReference>
<dbReference type="SMART" id="SM00267">
    <property type="entry name" value="GGDEF"/>
    <property type="match status" value="1"/>
</dbReference>
<dbReference type="CDD" id="cd01949">
    <property type="entry name" value="GGDEF"/>
    <property type="match status" value="1"/>
</dbReference>
<dbReference type="InterPro" id="IPR050469">
    <property type="entry name" value="Diguanylate_Cyclase"/>
</dbReference>